<dbReference type="Gene3D" id="3.40.50.620">
    <property type="entry name" value="HUPs"/>
    <property type="match status" value="1"/>
</dbReference>
<feature type="domain" description="Glutamine amidotransferase type-2" evidence="5">
    <location>
        <begin position="92"/>
        <end position="151"/>
    </location>
</feature>
<feature type="domain" description="Asparagine synthetase" evidence="4">
    <location>
        <begin position="229"/>
        <end position="302"/>
    </location>
</feature>
<evidence type="ECO:0000259" key="5">
    <source>
        <dbReference type="Pfam" id="PF13537"/>
    </source>
</evidence>
<dbReference type="InterPro" id="IPR017932">
    <property type="entry name" value="GATase_2_dom"/>
</dbReference>
<dbReference type="InterPro" id="IPR051786">
    <property type="entry name" value="ASN_synthetase/amidase"/>
</dbReference>
<dbReference type="RefSeq" id="WP_256616886.1">
    <property type="nucleotide sequence ID" value="NZ_JANIBK010000165.1"/>
</dbReference>
<dbReference type="Pfam" id="PF00733">
    <property type="entry name" value="Asn_synthase"/>
    <property type="match status" value="1"/>
</dbReference>
<evidence type="ECO:0000313" key="6">
    <source>
        <dbReference type="EMBL" id="MCQ8130461.1"/>
    </source>
</evidence>
<dbReference type="EC" id="6.3.5.4" evidence="2"/>
<dbReference type="SUPFAM" id="SSF56235">
    <property type="entry name" value="N-terminal nucleophile aminohydrolases (Ntn hydrolases)"/>
    <property type="match status" value="1"/>
</dbReference>
<dbReference type="InterPro" id="IPR001962">
    <property type="entry name" value="Asn_synthase"/>
</dbReference>
<protein>
    <recommendedName>
        <fullName evidence="2">asparagine synthase (glutamine-hydrolyzing)</fullName>
        <ecNumber evidence="2">6.3.5.4</ecNumber>
    </recommendedName>
</protein>
<evidence type="ECO:0000313" key="7">
    <source>
        <dbReference type="Proteomes" id="UP001524586"/>
    </source>
</evidence>
<accession>A0ABT1UBJ9</accession>
<comment type="catalytic activity">
    <reaction evidence="3">
        <text>L-aspartate + L-glutamine + ATP + H2O = L-asparagine + L-glutamate + AMP + diphosphate + H(+)</text>
        <dbReference type="Rhea" id="RHEA:12228"/>
        <dbReference type="ChEBI" id="CHEBI:15377"/>
        <dbReference type="ChEBI" id="CHEBI:15378"/>
        <dbReference type="ChEBI" id="CHEBI:29985"/>
        <dbReference type="ChEBI" id="CHEBI:29991"/>
        <dbReference type="ChEBI" id="CHEBI:30616"/>
        <dbReference type="ChEBI" id="CHEBI:33019"/>
        <dbReference type="ChEBI" id="CHEBI:58048"/>
        <dbReference type="ChEBI" id="CHEBI:58359"/>
        <dbReference type="ChEBI" id="CHEBI:456215"/>
        <dbReference type="EC" id="6.3.5.4"/>
    </reaction>
</comment>
<dbReference type="Pfam" id="PF13537">
    <property type="entry name" value="GATase_7"/>
    <property type="match status" value="1"/>
</dbReference>
<evidence type="ECO:0000256" key="1">
    <source>
        <dbReference type="ARBA" id="ARBA00005187"/>
    </source>
</evidence>
<comment type="caution">
    <text evidence="6">The sequence shown here is derived from an EMBL/GenBank/DDBJ whole genome shotgun (WGS) entry which is preliminary data.</text>
</comment>
<dbReference type="PANTHER" id="PTHR43284">
    <property type="entry name" value="ASPARAGINE SYNTHETASE (GLUTAMINE-HYDROLYZING)"/>
    <property type="match status" value="1"/>
</dbReference>
<dbReference type="Gene3D" id="3.60.20.10">
    <property type="entry name" value="Glutamine Phosphoribosylpyrophosphate, subunit 1, domain 1"/>
    <property type="match status" value="1"/>
</dbReference>
<dbReference type="Proteomes" id="UP001524586">
    <property type="component" value="Unassembled WGS sequence"/>
</dbReference>
<evidence type="ECO:0000259" key="4">
    <source>
        <dbReference type="Pfam" id="PF00733"/>
    </source>
</evidence>
<dbReference type="SUPFAM" id="SSF52402">
    <property type="entry name" value="Adenine nucleotide alpha hydrolases-like"/>
    <property type="match status" value="1"/>
</dbReference>
<dbReference type="InterPro" id="IPR029055">
    <property type="entry name" value="Ntn_hydrolases_N"/>
</dbReference>
<comment type="pathway">
    <text evidence="1">Amino-acid biosynthesis; L-asparagine biosynthesis; L-asparagine from L-aspartate (L-Gln route): step 1/1.</text>
</comment>
<gene>
    <name evidence="6" type="ORF">NP596_18525</name>
</gene>
<evidence type="ECO:0000256" key="3">
    <source>
        <dbReference type="ARBA" id="ARBA00048741"/>
    </source>
</evidence>
<reference evidence="6 7" key="1">
    <citation type="submission" date="2022-07" db="EMBL/GenBank/DDBJ databases">
        <title>Methylomonas rivi sp. nov., Methylomonas rosea sp. nov., Methylomonas aureus sp. nov. and Methylomonas subterranea sp. nov., four novel methanotrophs isolated from a freshwater creek and the deep terrestrial subsurface.</title>
        <authorList>
            <person name="Abin C."/>
            <person name="Sankaranarayanan K."/>
            <person name="Garner C."/>
            <person name="Sindelar R."/>
            <person name="Kotary K."/>
            <person name="Garner R."/>
            <person name="Barclay S."/>
            <person name="Lawson P."/>
            <person name="Krumholz L."/>
        </authorList>
    </citation>
    <scope>NUCLEOTIDE SEQUENCE [LARGE SCALE GENOMIC DNA]</scope>
    <source>
        <strain evidence="6 7">WSC-6</strain>
    </source>
</reference>
<keyword evidence="7" id="KW-1185">Reference proteome</keyword>
<proteinExistence type="predicted"/>
<dbReference type="PANTHER" id="PTHR43284:SF1">
    <property type="entry name" value="ASPARAGINE SYNTHETASE"/>
    <property type="match status" value="1"/>
</dbReference>
<dbReference type="EMBL" id="JANIBK010000165">
    <property type="protein sequence ID" value="MCQ8130461.1"/>
    <property type="molecule type" value="Genomic_DNA"/>
</dbReference>
<evidence type="ECO:0000256" key="2">
    <source>
        <dbReference type="ARBA" id="ARBA00012737"/>
    </source>
</evidence>
<organism evidence="6 7">
    <name type="scientific">Methylomonas rivi</name>
    <dbReference type="NCBI Taxonomy" id="2952226"/>
    <lineage>
        <taxon>Bacteria</taxon>
        <taxon>Pseudomonadati</taxon>
        <taxon>Pseudomonadota</taxon>
        <taxon>Gammaproteobacteria</taxon>
        <taxon>Methylococcales</taxon>
        <taxon>Methylococcaceae</taxon>
        <taxon>Methylomonas</taxon>
    </lineage>
</organism>
<name>A0ABT1UBJ9_9GAMM</name>
<dbReference type="InterPro" id="IPR014729">
    <property type="entry name" value="Rossmann-like_a/b/a_fold"/>
</dbReference>
<sequence>MTIFAGIIELTTNELSLNARTALKAIMEEDIQQKCSFEYTHDNVYCINFDSGAYQAPAIQQCNEGFTLVVGDPIISQGISRSRTIDVMDLHSEFKHGVPKSLAKARGVFSGIHFNYASNKCYLFTDKLGLRPVYYYQKSGLFIFSSVFSYFEKIPFIDLEEDFISICETASFTYPLGIKTTYKNIKLFRAGEMLTVENEQVLSDIYWDWTSIAAAQDKAESDLHQQAFDTFDDAIRLRLGDEKNVFAFLSGGLDSRCVTAGLKSHVDTIHTFNFSKEQSQDSEFASLYSQHLQSNHHEIRVKKLYYPNWSQLISEQLANIDLINADLPKYPQKVWSGDGGSVGAGFVYLDDEIINQLELGLVDKAIENFLKKNKTGIPFAFISKSQCNNPRTIIHESVISEIAGMDRVPTEKKLYLFLLLNDQRRHLVTHFETIAQHRIELMLPFFDSDFLATMLSIPIKKALNHRFYMGWFNLFPEFVRMCPWQTYPGHLKCPLEIPANLSLQWESGQNTNIHKNNDDANFVIHLILNNPSVRRYISTPLVLFAMYLHKLNLRPYPHLVKFMTTLSKYIKNS</sequence>